<organism evidence="1 2">
    <name type="scientific">Roseateles hydrophilus</name>
    <dbReference type="NCBI Taxonomy" id="2975054"/>
    <lineage>
        <taxon>Bacteria</taxon>
        <taxon>Pseudomonadati</taxon>
        <taxon>Pseudomonadota</taxon>
        <taxon>Betaproteobacteria</taxon>
        <taxon>Burkholderiales</taxon>
        <taxon>Sphaerotilaceae</taxon>
        <taxon>Roseateles</taxon>
    </lineage>
</organism>
<evidence type="ECO:0000313" key="1">
    <source>
        <dbReference type="EMBL" id="MCY4747097.1"/>
    </source>
</evidence>
<proteinExistence type="predicted"/>
<sequence>MNSLVLLPWISACQAQRTRPPESPELRAQRQRVGDVALRLVVDAVPGAEMDGVEFFADEQVWPVYHSAGLSSRNRSKYDFPGRVPLKIRVVWRKDFRLKSQLSRGNSSRYDEYGRDMLSSAMYVTAVDSEAQEIAKRQAVSKNTGVPHYGPWGSDYRGELAGDYTVDVAARIPDAVLQDLRRQRGNLRLKFRLKPDGVLFGWDIERGGGGVSLFSHAGGDFRETGIAYELPGYSTPDSPQAQAALHSGEYYLPPKSKMIWRKGWEVKPDGSRVTTDY</sequence>
<protein>
    <submittedName>
        <fullName evidence="1">Uncharacterized protein</fullName>
    </submittedName>
</protein>
<accession>A0ACC6CF68</accession>
<reference evidence="1" key="1">
    <citation type="submission" date="2022-08" db="EMBL/GenBank/DDBJ databases">
        <title>Genome sequencing of Pelomonas sp. UHG3.</title>
        <authorList>
            <person name="So Y."/>
        </authorList>
    </citation>
    <scope>NUCLEOTIDE SEQUENCE</scope>
    <source>
        <strain evidence="1">UHG3</strain>
    </source>
</reference>
<dbReference type="Proteomes" id="UP001076464">
    <property type="component" value="Unassembled WGS sequence"/>
</dbReference>
<keyword evidence="2" id="KW-1185">Reference proteome</keyword>
<name>A0ACC6CF68_9BURK</name>
<comment type="caution">
    <text evidence="1">The sequence shown here is derived from an EMBL/GenBank/DDBJ whole genome shotgun (WGS) entry which is preliminary data.</text>
</comment>
<evidence type="ECO:0000313" key="2">
    <source>
        <dbReference type="Proteomes" id="UP001076464"/>
    </source>
</evidence>
<dbReference type="EMBL" id="JAPPUY010000005">
    <property type="protein sequence ID" value="MCY4747097.1"/>
    <property type="molecule type" value="Genomic_DNA"/>
</dbReference>
<gene>
    <name evidence="1" type="ORF">NYO99_19140</name>
</gene>